<name>A0A9P6TDH1_9BASI</name>
<gene>
    <name evidence="1" type="ORF">CROQUDRAFT_41373</name>
</gene>
<dbReference type="EMBL" id="MU167237">
    <property type="protein sequence ID" value="KAG0148431.1"/>
    <property type="molecule type" value="Genomic_DNA"/>
</dbReference>
<keyword evidence="2" id="KW-1185">Reference proteome</keyword>
<organism evidence="1 2">
    <name type="scientific">Cronartium quercuum f. sp. fusiforme G11</name>
    <dbReference type="NCBI Taxonomy" id="708437"/>
    <lineage>
        <taxon>Eukaryota</taxon>
        <taxon>Fungi</taxon>
        <taxon>Dikarya</taxon>
        <taxon>Basidiomycota</taxon>
        <taxon>Pucciniomycotina</taxon>
        <taxon>Pucciniomycetes</taxon>
        <taxon>Pucciniales</taxon>
        <taxon>Coleosporiaceae</taxon>
        <taxon>Cronartium</taxon>
    </lineage>
</organism>
<comment type="caution">
    <text evidence="1">The sequence shown here is derived from an EMBL/GenBank/DDBJ whole genome shotgun (WGS) entry which is preliminary data.</text>
</comment>
<protein>
    <recommendedName>
        <fullName evidence="3">Retrotransposon gag domain-containing protein</fullName>
    </recommendedName>
</protein>
<accession>A0A9P6TDH1</accession>
<evidence type="ECO:0008006" key="3">
    <source>
        <dbReference type="Google" id="ProtNLM"/>
    </source>
</evidence>
<dbReference type="AlphaFoldDB" id="A0A9P6TDH1"/>
<reference evidence="1" key="1">
    <citation type="submission" date="2013-11" db="EMBL/GenBank/DDBJ databases">
        <title>Genome sequence of the fusiform rust pathogen reveals effectors for host alternation and coevolution with pine.</title>
        <authorList>
            <consortium name="DOE Joint Genome Institute"/>
            <person name="Smith K."/>
            <person name="Pendleton A."/>
            <person name="Kubisiak T."/>
            <person name="Anderson C."/>
            <person name="Salamov A."/>
            <person name="Aerts A."/>
            <person name="Riley R."/>
            <person name="Clum A."/>
            <person name="Lindquist E."/>
            <person name="Ence D."/>
            <person name="Campbell M."/>
            <person name="Kronenberg Z."/>
            <person name="Feau N."/>
            <person name="Dhillon B."/>
            <person name="Hamelin R."/>
            <person name="Burleigh J."/>
            <person name="Smith J."/>
            <person name="Yandell M."/>
            <person name="Nelson C."/>
            <person name="Grigoriev I."/>
            <person name="Davis J."/>
        </authorList>
    </citation>
    <scope>NUCLEOTIDE SEQUENCE</scope>
    <source>
        <strain evidence="1">G11</strain>
    </source>
</reference>
<proteinExistence type="predicted"/>
<feature type="non-terminal residue" evidence="1">
    <location>
        <position position="1"/>
    </location>
</feature>
<evidence type="ECO:0000313" key="1">
    <source>
        <dbReference type="EMBL" id="KAG0148431.1"/>
    </source>
</evidence>
<sequence>KFKGDGEYNHNIFIDWVSKLKKDMSSPDYMILSHLGLVLEGIAGMWYMENKNILTFTTWEEWAEAIKKRFGTPAWRRRRQKAFDKTRIRSEDLMGPIVWETVQKQRLLAARPDILPEDMIIKILEQCPGDINHAVRSEMTDDSDFVGFAEFLKAVI</sequence>
<evidence type="ECO:0000313" key="2">
    <source>
        <dbReference type="Proteomes" id="UP000886653"/>
    </source>
</evidence>
<dbReference type="Proteomes" id="UP000886653">
    <property type="component" value="Unassembled WGS sequence"/>
</dbReference>